<sequence>MSADKMAKDNTINLEDMMNAEKVPTENTTISKDMNASKVATESDTISEDRCKQQGIGKYHKLRGYDECRQGGNGQYHNLRGLQCRQDGNSRYRQGGN</sequence>
<gene>
    <name evidence="2" type="ORF">PoB_004471500</name>
</gene>
<accession>A0AAV4BGI3</accession>
<feature type="compositionally biased region" description="Polar residues" evidence="1">
    <location>
        <begin position="25"/>
        <end position="44"/>
    </location>
</feature>
<feature type="region of interest" description="Disordered" evidence="1">
    <location>
        <begin position="70"/>
        <end position="97"/>
    </location>
</feature>
<feature type="region of interest" description="Disordered" evidence="1">
    <location>
        <begin position="1"/>
        <end position="52"/>
    </location>
</feature>
<keyword evidence="3" id="KW-1185">Reference proteome</keyword>
<evidence type="ECO:0000256" key="1">
    <source>
        <dbReference type="SAM" id="MobiDB-lite"/>
    </source>
</evidence>
<protein>
    <submittedName>
        <fullName evidence="2">Uncharacterized protein</fullName>
    </submittedName>
</protein>
<proteinExistence type="predicted"/>
<dbReference type="EMBL" id="BLXT01004938">
    <property type="protein sequence ID" value="GFO18210.1"/>
    <property type="molecule type" value="Genomic_DNA"/>
</dbReference>
<dbReference type="Proteomes" id="UP000735302">
    <property type="component" value="Unassembled WGS sequence"/>
</dbReference>
<comment type="caution">
    <text evidence="2">The sequence shown here is derived from an EMBL/GenBank/DDBJ whole genome shotgun (WGS) entry which is preliminary data.</text>
</comment>
<name>A0AAV4BGI3_9GAST</name>
<evidence type="ECO:0000313" key="3">
    <source>
        <dbReference type="Proteomes" id="UP000735302"/>
    </source>
</evidence>
<dbReference type="AlphaFoldDB" id="A0AAV4BGI3"/>
<organism evidence="2 3">
    <name type="scientific">Plakobranchus ocellatus</name>
    <dbReference type="NCBI Taxonomy" id="259542"/>
    <lineage>
        <taxon>Eukaryota</taxon>
        <taxon>Metazoa</taxon>
        <taxon>Spiralia</taxon>
        <taxon>Lophotrochozoa</taxon>
        <taxon>Mollusca</taxon>
        <taxon>Gastropoda</taxon>
        <taxon>Heterobranchia</taxon>
        <taxon>Euthyneura</taxon>
        <taxon>Panpulmonata</taxon>
        <taxon>Sacoglossa</taxon>
        <taxon>Placobranchoidea</taxon>
        <taxon>Plakobranchidae</taxon>
        <taxon>Plakobranchus</taxon>
    </lineage>
</organism>
<reference evidence="2 3" key="1">
    <citation type="journal article" date="2021" name="Elife">
        <title>Chloroplast acquisition without the gene transfer in kleptoplastic sea slugs, Plakobranchus ocellatus.</title>
        <authorList>
            <person name="Maeda T."/>
            <person name="Takahashi S."/>
            <person name="Yoshida T."/>
            <person name="Shimamura S."/>
            <person name="Takaki Y."/>
            <person name="Nagai Y."/>
            <person name="Toyoda A."/>
            <person name="Suzuki Y."/>
            <person name="Arimoto A."/>
            <person name="Ishii H."/>
            <person name="Satoh N."/>
            <person name="Nishiyama T."/>
            <person name="Hasebe M."/>
            <person name="Maruyama T."/>
            <person name="Minagawa J."/>
            <person name="Obokata J."/>
            <person name="Shigenobu S."/>
        </authorList>
    </citation>
    <scope>NUCLEOTIDE SEQUENCE [LARGE SCALE GENOMIC DNA]</scope>
</reference>
<feature type="compositionally biased region" description="Polar residues" evidence="1">
    <location>
        <begin position="86"/>
        <end position="97"/>
    </location>
</feature>
<evidence type="ECO:0000313" key="2">
    <source>
        <dbReference type="EMBL" id="GFO18210.1"/>
    </source>
</evidence>